<feature type="binding site" description="axial binding residue" evidence="7">
    <location>
        <position position="369"/>
    </location>
    <ligand>
        <name>heme</name>
        <dbReference type="ChEBI" id="CHEBI:30413"/>
    </ligand>
    <ligandPart>
        <name>Fe</name>
        <dbReference type="ChEBI" id="CHEBI:18248"/>
    </ligandPart>
</feature>
<dbReference type="CDD" id="cd11062">
    <property type="entry name" value="CYP58-like"/>
    <property type="match status" value="1"/>
</dbReference>
<evidence type="ECO:0000256" key="4">
    <source>
        <dbReference type="ARBA" id="ARBA00023002"/>
    </source>
</evidence>
<keyword evidence="4 8" id="KW-0560">Oxidoreductase</keyword>
<comment type="caution">
    <text evidence="9">The sequence shown here is derived from an EMBL/GenBank/DDBJ whole genome shotgun (WGS) entry which is preliminary data.</text>
</comment>
<dbReference type="GO" id="GO:0004497">
    <property type="term" value="F:monooxygenase activity"/>
    <property type="evidence" value="ECO:0007669"/>
    <property type="project" value="UniProtKB-KW"/>
</dbReference>
<keyword evidence="7 8" id="KW-0349">Heme</keyword>
<evidence type="ECO:0008006" key="11">
    <source>
        <dbReference type="Google" id="ProtNLM"/>
    </source>
</evidence>
<organism evidence="9 10">
    <name type="scientific">Pyrenophora tritici-repentis</name>
    <dbReference type="NCBI Taxonomy" id="45151"/>
    <lineage>
        <taxon>Eukaryota</taxon>
        <taxon>Fungi</taxon>
        <taxon>Dikarya</taxon>
        <taxon>Ascomycota</taxon>
        <taxon>Pezizomycotina</taxon>
        <taxon>Dothideomycetes</taxon>
        <taxon>Pleosporomycetidae</taxon>
        <taxon>Pleosporales</taxon>
        <taxon>Pleosporineae</taxon>
        <taxon>Pleosporaceae</taxon>
        <taxon>Pyrenophora</taxon>
    </lineage>
</organism>
<keyword evidence="6 8" id="KW-0503">Monooxygenase</keyword>
<dbReference type="GO" id="GO:0020037">
    <property type="term" value="F:heme binding"/>
    <property type="evidence" value="ECO:0007669"/>
    <property type="project" value="InterPro"/>
</dbReference>
<reference evidence="9 10" key="1">
    <citation type="journal article" date="2018" name="BMC Genomics">
        <title>Comparative genomics of the wheat fungal pathogen Pyrenophora tritici-repentis reveals chromosomal variations and genome plasticity.</title>
        <authorList>
            <person name="Moolhuijzen P."/>
            <person name="See P.T."/>
            <person name="Hane J.K."/>
            <person name="Shi G."/>
            <person name="Liu Z."/>
            <person name="Oliver R.P."/>
            <person name="Moffat C.S."/>
        </authorList>
    </citation>
    <scope>NUCLEOTIDE SEQUENCE [LARGE SCALE GENOMIC DNA]</scope>
    <source>
        <strain evidence="9">M4</strain>
    </source>
</reference>
<dbReference type="Proteomes" id="UP000245464">
    <property type="component" value="Chromosome 5"/>
</dbReference>
<evidence type="ECO:0000313" key="10">
    <source>
        <dbReference type="Proteomes" id="UP000245464"/>
    </source>
</evidence>
<dbReference type="Pfam" id="PF00067">
    <property type="entry name" value="p450"/>
    <property type="match status" value="1"/>
</dbReference>
<dbReference type="InterPro" id="IPR002401">
    <property type="entry name" value="Cyt_P450_E_grp-I"/>
</dbReference>
<evidence type="ECO:0000256" key="6">
    <source>
        <dbReference type="ARBA" id="ARBA00023033"/>
    </source>
</evidence>
<gene>
    <name evidence="9" type="ORF">PtrM4_112270</name>
</gene>
<dbReference type="KEGG" id="ptrr:6350394"/>
<evidence type="ECO:0000256" key="8">
    <source>
        <dbReference type="RuleBase" id="RU000461"/>
    </source>
</evidence>
<dbReference type="AlphaFoldDB" id="A0A834VPF8"/>
<comment type="similarity">
    <text evidence="2 8">Belongs to the cytochrome P450 family.</text>
</comment>
<dbReference type="SUPFAM" id="SSF48264">
    <property type="entry name" value="Cytochrome P450"/>
    <property type="match status" value="1"/>
</dbReference>
<dbReference type="GO" id="GO:0016705">
    <property type="term" value="F:oxidoreductase activity, acting on paired donors, with incorporation or reduction of molecular oxygen"/>
    <property type="evidence" value="ECO:0007669"/>
    <property type="project" value="InterPro"/>
</dbReference>
<accession>A0A834VPF8</accession>
<evidence type="ECO:0000256" key="2">
    <source>
        <dbReference type="ARBA" id="ARBA00010617"/>
    </source>
</evidence>
<dbReference type="Gene3D" id="1.10.630.10">
    <property type="entry name" value="Cytochrome P450"/>
    <property type="match status" value="1"/>
</dbReference>
<evidence type="ECO:0000256" key="3">
    <source>
        <dbReference type="ARBA" id="ARBA00022723"/>
    </source>
</evidence>
<dbReference type="GeneID" id="6350394"/>
<dbReference type="PROSITE" id="PS00086">
    <property type="entry name" value="CYTOCHROME_P450"/>
    <property type="match status" value="1"/>
</dbReference>
<dbReference type="InterPro" id="IPR001128">
    <property type="entry name" value="Cyt_P450"/>
</dbReference>
<comment type="cofactor">
    <cofactor evidence="1 7">
        <name>heme</name>
        <dbReference type="ChEBI" id="CHEBI:30413"/>
    </cofactor>
</comment>
<dbReference type="PANTHER" id="PTHR24305:SF157">
    <property type="entry name" value="N-ACETYLTRYPTOPHAN 6-HYDROXYLASE IVOC-RELATED"/>
    <property type="match status" value="1"/>
</dbReference>
<dbReference type="InterPro" id="IPR036396">
    <property type="entry name" value="Cyt_P450_sf"/>
</dbReference>
<keyword evidence="3 7" id="KW-0479">Metal-binding</keyword>
<protein>
    <recommendedName>
        <fullName evidence="11">Cytochrome P450</fullName>
    </recommendedName>
</protein>
<dbReference type="PANTHER" id="PTHR24305">
    <property type="entry name" value="CYTOCHROME P450"/>
    <property type="match status" value="1"/>
</dbReference>
<dbReference type="RefSeq" id="XP_065962424.1">
    <property type="nucleotide sequence ID" value="XM_066107975.1"/>
</dbReference>
<evidence type="ECO:0000256" key="7">
    <source>
        <dbReference type="PIRSR" id="PIRSR602401-1"/>
    </source>
</evidence>
<dbReference type="InterPro" id="IPR017972">
    <property type="entry name" value="Cyt_P450_CS"/>
</dbReference>
<dbReference type="EMBL" id="NQIK02000005">
    <property type="protein sequence ID" value="KAF7571225.1"/>
    <property type="molecule type" value="Genomic_DNA"/>
</dbReference>
<dbReference type="PRINTS" id="PR00463">
    <property type="entry name" value="EP450I"/>
</dbReference>
<evidence type="ECO:0000313" key="9">
    <source>
        <dbReference type="EMBL" id="KAF7571225.1"/>
    </source>
</evidence>
<evidence type="ECO:0000256" key="1">
    <source>
        <dbReference type="ARBA" id="ARBA00001971"/>
    </source>
</evidence>
<dbReference type="GO" id="GO:0005506">
    <property type="term" value="F:iron ion binding"/>
    <property type="evidence" value="ECO:0007669"/>
    <property type="project" value="InterPro"/>
</dbReference>
<proteinExistence type="inferred from homology"/>
<sequence length="373" mass="43160">MKIQELHKQYGPIVRISPFEVHINDPQYHETVYSLTSPRNKSEWFLKYLNVPKSTFATVDHKLHRLRRSAISPYFSKQKVQGLEPLLRGKVKKLCGRVREFSGTGKPLMIEHAYTCFMTDIITEYTCPQCWNYLDIPDLFPEWHKTIKDVMEIGMITRHIPWAIVPLFFLPEWFVSRTFPKVMRTKKYRQKCDEVARAVFQGSKAKDDTLEGEPSTHPPLFNGLANARLPPEERTEERVNHEIVSLIGAGTETTANTLAVITFHVLDKPQILNRLRNELGNTGVIFEGLRLSYGLSHRSQRSSPEGPLYYKDIKIPPNTPVGMTSVMIHHDESIFPRSHDFIPERWTDLQERKILNKYLVAFGRGSRQCVGMK</sequence>
<dbReference type="InterPro" id="IPR050121">
    <property type="entry name" value="Cytochrome_P450_monoxygenase"/>
</dbReference>
<name>A0A834VPF8_9PLEO</name>
<evidence type="ECO:0000256" key="5">
    <source>
        <dbReference type="ARBA" id="ARBA00023004"/>
    </source>
</evidence>
<keyword evidence="5 7" id="KW-0408">Iron</keyword>